<evidence type="ECO:0000313" key="4">
    <source>
        <dbReference type="EMBL" id="TQB76583.1"/>
    </source>
</evidence>
<keyword evidence="5" id="KW-1185">Reference proteome</keyword>
<keyword evidence="1" id="KW-0175">Coiled coil</keyword>
<gene>
    <name evidence="4" type="ORF">MPDQ_007504</name>
</gene>
<feature type="region of interest" description="Disordered" evidence="2">
    <location>
        <begin position="566"/>
        <end position="588"/>
    </location>
</feature>
<name>A0A507R2H9_MONPU</name>
<feature type="compositionally biased region" description="Basic and acidic residues" evidence="2">
    <location>
        <begin position="20"/>
        <end position="40"/>
    </location>
</feature>
<feature type="domain" description="DUF4048" evidence="3">
    <location>
        <begin position="237"/>
        <end position="498"/>
    </location>
</feature>
<feature type="compositionally biased region" description="Low complexity" evidence="2">
    <location>
        <begin position="505"/>
        <end position="520"/>
    </location>
</feature>
<protein>
    <recommendedName>
        <fullName evidence="3">DUF4048 domain-containing protein</fullName>
    </recommendedName>
</protein>
<organism evidence="4 5">
    <name type="scientific">Monascus purpureus</name>
    <name type="common">Red mold</name>
    <name type="synonym">Monascus anka</name>
    <dbReference type="NCBI Taxonomy" id="5098"/>
    <lineage>
        <taxon>Eukaryota</taxon>
        <taxon>Fungi</taxon>
        <taxon>Dikarya</taxon>
        <taxon>Ascomycota</taxon>
        <taxon>Pezizomycotina</taxon>
        <taxon>Eurotiomycetes</taxon>
        <taxon>Eurotiomycetidae</taxon>
        <taxon>Eurotiales</taxon>
        <taxon>Aspergillaceae</taxon>
        <taxon>Monascus</taxon>
    </lineage>
</organism>
<feature type="compositionally biased region" description="Low complexity" evidence="2">
    <location>
        <begin position="351"/>
        <end position="363"/>
    </location>
</feature>
<evidence type="ECO:0000259" key="3">
    <source>
        <dbReference type="Pfam" id="PF13257"/>
    </source>
</evidence>
<feature type="compositionally biased region" description="Polar residues" evidence="2">
    <location>
        <begin position="447"/>
        <end position="457"/>
    </location>
</feature>
<feature type="region of interest" description="Disordered" evidence="2">
    <location>
        <begin position="248"/>
        <end position="296"/>
    </location>
</feature>
<sequence length="588" mass="64285">MDDDNSLTLAFPALSPSSTTEKHDEQSSEDSRQQQQEDFHYPTQPEPLQKTPIPSRARPHGAAQHAKRLTLNFPINPPTLPAPDRSTPPSASTTRPSRQSSFSRHPSHVPGTAIADEHDDGGYDILTAIASQERKVLELREELQRAETELATLKKQWALSERSRKTTEVNHHAEPLLALRSPASRASGEFDNALDTPPSAVQARLSRELDRRNSLRTAATAGTMISPNGRRVFRGSHTRTLSLLAQPIAGTGSGMSGSERGIPRTPRSATLPSIDRDRRENNARFQAGTYDPKKHEDVLTSLRKSVPPPSREMLMRTGKQMASDLREGLWTFLEDIRQATVGEEGVSATESRTVPPSSHPSSSTRKRDSSSAPRSRDRLSSVQTDSASRSSSSSRRKEAETANSGKDSKSSSMDIGASFWSEFGIDAPGQGYSTTSKVVSTAKMAEPSNTNTQNGPSGRQGMSLLDLDDNWDGWDAAQPQQQLQSESRNLHTPSSSRSTLESKQDQSPQTQTSSPRTSASFGDHNQATSDSVLDRSLLEGIPWTSLTKFTPSKLTQTASNFMAEWERSLSPAVDNRSRSRSPLAAKQD</sequence>
<evidence type="ECO:0000256" key="2">
    <source>
        <dbReference type="SAM" id="MobiDB-lite"/>
    </source>
</evidence>
<dbReference type="Pfam" id="PF13257">
    <property type="entry name" value="DUF4048"/>
    <property type="match status" value="1"/>
</dbReference>
<dbReference type="Proteomes" id="UP000319663">
    <property type="component" value="Unassembled WGS sequence"/>
</dbReference>
<comment type="caution">
    <text evidence="4">The sequence shown here is derived from an EMBL/GenBank/DDBJ whole genome shotgun (WGS) entry which is preliminary data.</text>
</comment>
<accession>A0A507R2H9</accession>
<dbReference type="EMBL" id="VIFY01000008">
    <property type="protein sequence ID" value="TQB76583.1"/>
    <property type="molecule type" value="Genomic_DNA"/>
</dbReference>
<dbReference type="AlphaFoldDB" id="A0A507R2H9"/>
<dbReference type="InterPro" id="IPR025122">
    <property type="entry name" value="DUF4048"/>
</dbReference>
<feature type="compositionally biased region" description="Low complexity" evidence="2">
    <location>
        <begin position="82"/>
        <end position="101"/>
    </location>
</feature>
<feature type="region of interest" description="Disordered" evidence="2">
    <location>
        <begin position="343"/>
        <end position="413"/>
    </location>
</feature>
<feature type="compositionally biased region" description="Basic and acidic residues" evidence="2">
    <location>
        <begin position="365"/>
        <end position="379"/>
    </location>
</feature>
<proteinExistence type="predicted"/>
<feature type="compositionally biased region" description="Low complexity" evidence="2">
    <location>
        <begin position="380"/>
        <end position="393"/>
    </location>
</feature>
<feature type="compositionally biased region" description="Polar residues" evidence="2">
    <location>
        <begin position="401"/>
        <end position="413"/>
    </location>
</feature>
<feature type="region of interest" description="Disordered" evidence="2">
    <location>
        <begin position="1"/>
        <end position="119"/>
    </location>
</feature>
<evidence type="ECO:0000256" key="1">
    <source>
        <dbReference type="SAM" id="Coils"/>
    </source>
</evidence>
<reference evidence="4 5" key="1">
    <citation type="submission" date="2019-06" db="EMBL/GenBank/DDBJ databases">
        <title>Wine fermentation using esterase from Monascus purpureus.</title>
        <authorList>
            <person name="Geng C."/>
            <person name="Zhang Y."/>
        </authorList>
    </citation>
    <scope>NUCLEOTIDE SEQUENCE [LARGE SCALE GENOMIC DNA]</scope>
    <source>
        <strain evidence="4">HQ1</strain>
    </source>
</reference>
<evidence type="ECO:0000313" key="5">
    <source>
        <dbReference type="Proteomes" id="UP000319663"/>
    </source>
</evidence>
<dbReference type="OrthoDB" id="4097086at2759"/>
<feature type="region of interest" description="Disordered" evidence="2">
    <location>
        <begin position="438"/>
        <end position="530"/>
    </location>
</feature>
<feature type="coiled-coil region" evidence="1">
    <location>
        <begin position="129"/>
        <end position="156"/>
    </location>
</feature>
<feature type="compositionally biased region" description="Polar residues" evidence="2">
    <location>
        <begin position="478"/>
        <end position="501"/>
    </location>
</feature>